<dbReference type="EMBL" id="AP024145">
    <property type="protein sequence ID" value="BCM85288.1"/>
    <property type="molecule type" value="Genomic_DNA"/>
</dbReference>
<organism evidence="1 2">
    <name type="scientific">Methylobacterium indicum</name>
    <dbReference type="NCBI Taxonomy" id="1775910"/>
    <lineage>
        <taxon>Bacteria</taxon>
        <taxon>Pseudomonadati</taxon>
        <taxon>Pseudomonadota</taxon>
        <taxon>Alphaproteobacteria</taxon>
        <taxon>Hyphomicrobiales</taxon>
        <taxon>Methylobacteriaceae</taxon>
        <taxon>Methylobacterium</taxon>
    </lineage>
</organism>
<accession>A0A8H8WW30</accession>
<dbReference type="KEGG" id="mind:mvi_37490"/>
<dbReference type="RefSeq" id="WP_207178228.1">
    <property type="nucleotide sequence ID" value="NZ_AP024145.1"/>
</dbReference>
<dbReference type="AlphaFoldDB" id="A0A8H8WW30"/>
<dbReference type="Proteomes" id="UP000663508">
    <property type="component" value="Chromosome"/>
</dbReference>
<gene>
    <name evidence="1" type="ORF">mvi_37490</name>
</gene>
<evidence type="ECO:0008006" key="3">
    <source>
        <dbReference type="Google" id="ProtNLM"/>
    </source>
</evidence>
<protein>
    <recommendedName>
        <fullName evidence="3">DUF4926 domain-containing protein</fullName>
    </recommendedName>
</protein>
<evidence type="ECO:0000313" key="1">
    <source>
        <dbReference type="EMBL" id="BCM85288.1"/>
    </source>
</evidence>
<reference evidence="1" key="1">
    <citation type="submission" date="2020-11" db="EMBL/GenBank/DDBJ databases">
        <title>Complete genome sequence of a novel pathogenic Methylobacterium strain isolated from rice in Vietnam.</title>
        <authorList>
            <person name="Lai K."/>
            <person name="Okazaki S."/>
            <person name="Higashi K."/>
            <person name="Mori H."/>
            <person name="Toyoda A."/>
            <person name="Kurokawa K."/>
        </authorList>
    </citation>
    <scope>NUCLEOTIDE SEQUENCE</scope>
    <source>
        <strain evidence="1">VL1</strain>
    </source>
</reference>
<sequence>MSVEFAYRFLEESSRSGLRDLDDVVLQVAVIGDDGVSIPAGTEGTIVSVQNAGETYVVEFAEPPGSLATVEPHEIRRVEITTR</sequence>
<name>A0A8H8WW30_9HYPH</name>
<evidence type="ECO:0000313" key="2">
    <source>
        <dbReference type="Proteomes" id="UP000663508"/>
    </source>
</evidence>
<proteinExistence type="predicted"/>